<organism evidence="2 3">
    <name type="scientific">Peribacillus glennii</name>
    <dbReference type="NCBI Taxonomy" id="2303991"/>
    <lineage>
        <taxon>Bacteria</taxon>
        <taxon>Bacillati</taxon>
        <taxon>Bacillota</taxon>
        <taxon>Bacilli</taxon>
        <taxon>Bacillales</taxon>
        <taxon>Bacillaceae</taxon>
        <taxon>Peribacillus</taxon>
    </lineage>
</organism>
<dbReference type="EMBL" id="QVTD01000011">
    <property type="protein sequence ID" value="RFU62148.1"/>
    <property type="molecule type" value="Genomic_DNA"/>
</dbReference>
<dbReference type="OrthoDB" id="2382149at2"/>
<evidence type="ECO:0000313" key="3">
    <source>
        <dbReference type="Proteomes" id="UP000262939"/>
    </source>
</evidence>
<comment type="caution">
    <text evidence="2">The sequence shown here is derived from an EMBL/GenBank/DDBJ whole genome shotgun (WGS) entry which is preliminary data.</text>
</comment>
<dbReference type="AlphaFoldDB" id="A0A372L9D3"/>
<evidence type="ECO:0000256" key="1">
    <source>
        <dbReference type="ARBA" id="ARBA00008103"/>
    </source>
</evidence>
<dbReference type="InterPro" id="IPR019618">
    <property type="entry name" value="Spore_germination_GerPA"/>
</dbReference>
<evidence type="ECO:0000313" key="2">
    <source>
        <dbReference type="EMBL" id="RFU62148.1"/>
    </source>
</evidence>
<reference evidence="2 3" key="1">
    <citation type="submission" date="2018-08" db="EMBL/GenBank/DDBJ databases">
        <title>Bacillus chawlae sp. nov., Bacillus glennii sp. nov., and Bacillus saganii sp. nov. Isolated from the Vehicle Assembly Building at Kennedy Space Center where the Viking Spacecraft were Assembled.</title>
        <authorList>
            <person name="Seuylemezian A."/>
            <person name="Vaishampayan P."/>
        </authorList>
    </citation>
    <scope>NUCLEOTIDE SEQUENCE [LARGE SCALE GENOMIC DNA]</scope>
    <source>
        <strain evidence="2 3">V44-8</strain>
    </source>
</reference>
<keyword evidence="3" id="KW-1185">Reference proteome</keyword>
<dbReference type="RefSeq" id="WP_117323606.1">
    <property type="nucleotide sequence ID" value="NZ_QVTD01000011.1"/>
</dbReference>
<dbReference type="Pfam" id="PF10676">
    <property type="entry name" value="gerPA"/>
    <property type="match status" value="1"/>
</dbReference>
<proteinExistence type="inferred from homology"/>
<dbReference type="Proteomes" id="UP000262939">
    <property type="component" value="Unassembled WGS sequence"/>
</dbReference>
<accession>A0A372L9D3</accession>
<dbReference type="PANTHER" id="PTHR37808">
    <property type="entry name" value="SPORE GERMINATION PROTEIN-LIKE PROTEIN YDZR-RELATED"/>
    <property type="match status" value="1"/>
</dbReference>
<sequence length="72" mass="6920">MPAIVGPVQVINVSGGALQFGDSLSTSPKSASKTHLGSGATNTGAIILTANGISGTNVINASGVDQPVSGNN</sequence>
<protein>
    <submittedName>
        <fullName evidence="2">Spore germination protein</fullName>
    </submittedName>
</protein>
<gene>
    <name evidence="2" type="ORF">D0466_16345</name>
</gene>
<comment type="similarity">
    <text evidence="1">Belongs to the GerPA/GerPF family.</text>
</comment>
<dbReference type="PANTHER" id="PTHR37808:SF1">
    <property type="entry name" value="SPORE GERMINATION PROTEIN-LIKE PROTEIN YDZR"/>
    <property type="match status" value="1"/>
</dbReference>
<name>A0A372L9D3_9BACI</name>